<feature type="compositionally biased region" description="Basic and acidic residues" evidence="1">
    <location>
        <begin position="150"/>
        <end position="159"/>
    </location>
</feature>
<accession>A0ABR1KVY8</accession>
<feature type="region of interest" description="Disordered" evidence="1">
    <location>
        <begin position="150"/>
        <end position="180"/>
    </location>
</feature>
<feature type="region of interest" description="Disordered" evidence="1">
    <location>
        <begin position="34"/>
        <end position="59"/>
    </location>
</feature>
<dbReference type="EMBL" id="JBBPHU010000002">
    <property type="protein sequence ID" value="KAK7521603.1"/>
    <property type="molecule type" value="Genomic_DNA"/>
</dbReference>
<comment type="caution">
    <text evidence="2">The sequence shown here is derived from an EMBL/GenBank/DDBJ whole genome shotgun (WGS) entry which is preliminary data.</text>
</comment>
<evidence type="ECO:0000256" key="1">
    <source>
        <dbReference type="SAM" id="MobiDB-lite"/>
    </source>
</evidence>
<reference evidence="2 3" key="1">
    <citation type="submission" date="2024-04" db="EMBL/GenBank/DDBJ databases">
        <title>Phyllosticta paracitricarpa is synonymous to the EU quarantine fungus P. citricarpa based on phylogenomic analyses.</title>
        <authorList>
            <consortium name="Lawrence Berkeley National Laboratory"/>
            <person name="Van Ingen-Buijs V.A."/>
            <person name="Van Westerhoven A.C."/>
            <person name="Haridas S."/>
            <person name="Skiadas P."/>
            <person name="Martin F."/>
            <person name="Groenewald J.Z."/>
            <person name="Crous P.W."/>
            <person name="Seidl M.F."/>
        </authorList>
    </citation>
    <scope>NUCLEOTIDE SEQUENCE [LARGE SCALE GENOMIC DNA]</scope>
    <source>
        <strain evidence="2 3">CBS 123371</strain>
    </source>
</reference>
<evidence type="ECO:0000313" key="3">
    <source>
        <dbReference type="Proteomes" id="UP001363622"/>
    </source>
</evidence>
<proteinExistence type="predicted"/>
<evidence type="ECO:0000313" key="2">
    <source>
        <dbReference type="EMBL" id="KAK7521603.1"/>
    </source>
</evidence>
<gene>
    <name evidence="2" type="ORF">IWZ03DRAFT_97669</name>
</gene>
<keyword evidence="3" id="KW-1185">Reference proteome</keyword>
<organism evidence="2 3">
    <name type="scientific">Phyllosticta citriasiana</name>
    <dbReference type="NCBI Taxonomy" id="595635"/>
    <lineage>
        <taxon>Eukaryota</taxon>
        <taxon>Fungi</taxon>
        <taxon>Dikarya</taxon>
        <taxon>Ascomycota</taxon>
        <taxon>Pezizomycotina</taxon>
        <taxon>Dothideomycetes</taxon>
        <taxon>Dothideomycetes incertae sedis</taxon>
        <taxon>Botryosphaeriales</taxon>
        <taxon>Phyllostictaceae</taxon>
        <taxon>Phyllosticta</taxon>
    </lineage>
</organism>
<sequence length="180" mass="20755">MGPWETKGILHMNRKVVFFSFLPAGCESAHERIEAQETKRRLRRQSSQTRPKKTTSKLCNTERKQPIQSVYRQNPLTTYLLLLLHRRNLPTSIHTHTLSLSLFSQLPLLPSSIKKLAPRPVQPRPTSSQKKVNGKVSFFFFLFLLKGEKKKERNSGEKKVGKKSKTKPCARTNYPRGLVM</sequence>
<dbReference type="Proteomes" id="UP001363622">
    <property type="component" value="Unassembled WGS sequence"/>
</dbReference>
<name>A0ABR1KVY8_9PEZI</name>
<feature type="compositionally biased region" description="Basic residues" evidence="1">
    <location>
        <begin position="40"/>
        <end position="55"/>
    </location>
</feature>
<protein>
    <submittedName>
        <fullName evidence="2">Uncharacterized protein</fullName>
    </submittedName>
</protein>